<feature type="compositionally biased region" description="Basic and acidic residues" evidence="1">
    <location>
        <begin position="47"/>
        <end position="64"/>
    </location>
</feature>
<gene>
    <name evidence="2" type="ORF">B0A50_02105</name>
</gene>
<accession>A0A4U0U9K0</accession>
<comment type="caution">
    <text evidence="2">The sequence shown here is derived from an EMBL/GenBank/DDBJ whole genome shotgun (WGS) entry which is preliminary data.</text>
</comment>
<keyword evidence="3" id="KW-1185">Reference proteome</keyword>
<protein>
    <submittedName>
        <fullName evidence="2">Uncharacterized protein</fullName>
    </submittedName>
</protein>
<proteinExistence type="predicted"/>
<organism evidence="2 3">
    <name type="scientific">Salinomyces thailandicus</name>
    <dbReference type="NCBI Taxonomy" id="706561"/>
    <lineage>
        <taxon>Eukaryota</taxon>
        <taxon>Fungi</taxon>
        <taxon>Dikarya</taxon>
        <taxon>Ascomycota</taxon>
        <taxon>Pezizomycotina</taxon>
        <taxon>Dothideomycetes</taxon>
        <taxon>Dothideomycetidae</taxon>
        <taxon>Mycosphaerellales</taxon>
        <taxon>Teratosphaeriaceae</taxon>
        <taxon>Salinomyces</taxon>
    </lineage>
</organism>
<reference evidence="2 3" key="1">
    <citation type="submission" date="2017-03" db="EMBL/GenBank/DDBJ databases">
        <title>Genomes of endolithic fungi from Antarctica.</title>
        <authorList>
            <person name="Coleine C."/>
            <person name="Masonjones S."/>
            <person name="Stajich J.E."/>
        </authorList>
    </citation>
    <scope>NUCLEOTIDE SEQUENCE [LARGE SCALE GENOMIC DNA]</scope>
    <source>
        <strain evidence="2 3">CCFEE 6315</strain>
    </source>
</reference>
<name>A0A4U0U9K0_9PEZI</name>
<dbReference type="EMBL" id="NAJL01000009">
    <property type="protein sequence ID" value="TKA31136.1"/>
    <property type="molecule type" value="Genomic_DNA"/>
</dbReference>
<feature type="region of interest" description="Disordered" evidence="1">
    <location>
        <begin position="1"/>
        <end position="87"/>
    </location>
</feature>
<evidence type="ECO:0000313" key="3">
    <source>
        <dbReference type="Proteomes" id="UP000308549"/>
    </source>
</evidence>
<feature type="compositionally biased region" description="Basic and acidic residues" evidence="1">
    <location>
        <begin position="125"/>
        <end position="135"/>
    </location>
</feature>
<evidence type="ECO:0000256" key="1">
    <source>
        <dbReference type="SAM" id="MobiDB-lite"/>
    </source>
</evidence>
<sequence>MDDAAYFAGRPSRYARQSRRPRDFHGDASTFGDLRADVYAETPRQQGRSERSEPPARRAGDRRGTGGRRTHRFAGFDLSDDDPDDGPSLFDRVFVQIEEARQARHDRRGQRSRGVDVDDGPYEVMGRDDRGDRYGGMRGRDDGLFDMSGLGGPGGSRRGGMGGMDIGMGNGLGGHLRGGSGGGMRGGCDDLGGRAGGYPHAMYEDELGGGRSDDPYGLYGGGMGSYGGGMRGFSGGMGRLGDFDELCGTGSDHGYGGLDDLHGRGIGRGFGYGDLDDDQYVGSLGFECGHDHLHNLYRGNLGRDYGYGGLDDPYGGGHGGGLGCGVGSGYESGDPYCGEYN</sequence>
<dbReference type="AlphaFoldDB" id="A0A4U0U9K0"/>
<feature type="region of interest" description="Disordered" evidence="1">
    <location>
        <begin position="102"/>
        <end position="135"/>
    </location>
</feature>
<dbReference type="Proteomes" id="UP000308549">
    <property type="component" value="Unassembled WGS sequence"/>
</dbReference>
<evidence type="ECO:0000313" key="2">
    <source>
        <dbReference type="EMBL" id="TKA31136.1"/>
    </source>
</evidence>